<name>A0A512BE51_9BACT</name>
<gene>
    <name evidence="2" type="ORF">SAE01_27360</name>
</gene>
<dbReference type="AlphaFoldDB" id="A0A512BE51"/>
<protein>
    <recommendedName>
        <fullName evidence="4">DUF4397 domain-containing protein</fullName>
    </recommendedName>
</protein>
<organism evidence="2 3">
    <name type="scientific">Segetibacter aerophilus</name>
    <dbReference type="NCBI Taxonomy" id="670293"/>
    <lineage>
        <taxon>Bacteria</taxon>
        <taxon>Pseudomonadati</taxon>
        <taxon>Bacteroidota</taxon>
        <taxon>Chitinophagia</taxon>
        <taxon>Chitinophagales</taxon>
        <taxon>Chitinophagaceae</taxon>
        <taxon>Segetibacter</taxon>
    </lineage>
</organism>
<comment type="caution">
    <text evidence="2">The sequence shown here is derived from an EMBL/GenBank/DDBJ whole genome shotgun (WGS) entry which is preliminary data.</text>
</comment>
<evidence type="ECO:0000256" key="1">
    <source>
        <dbReference type="SAM" id="SignalP"/>
    </source>
</evidence>
<keyword evidence="3" id="KW-1185">Reference proteome</keyword>
<evidence type="ECO:0008006" key="4">
    <source>
        <dbReference type="Google" id="ProtNLM"/>
    </source>
</evidence>
<accession>A0A512BE51</accession>
<dbReference type="OrthoDB" id="789752at2"/>
<dbReference type="EMBL" id="BJYT01000009">
    <property type="protein sequence ID" value="GEO10240.1"/>
    <property type="molecule type" value="Genomic_DNA"/>
</dbReference>
<feature type="signal peptide" evidence="1">
    <location>
        <begin position="1"/>
        <end position="21"/>
    </location>
</feature>
<dbReference type="RefSeq" id="WP_147204344.1">
    <property type="nucleotide sequence ID" value="NZ_BJYT01000009.1"/>
</dbReference>
<evidence type="ECO:0000313" key="2">
    <source>
        <dbReference type="EMBL" id="GEO10240.1"/>
    </source>
</evidence>
<sequence length="266" mass="28764">MKNTIRLLGLFIMNACLFSCSKNTIENNTTNSAGSQSIYTDSVFYVKGTADFFVSPAQPRAGTYFSFPDGLALNETTGVINVNKSDAGLKYRVSFVETGKKDTLTNFITISGINYLDGFYNLAKGDSILKPVYNADKNAAVPGINNGTTFDVDLALNSQGCKVNATSAEINLAQTVRNGVFGGTPSNNDRHEFEMTYRINDNSSLATNRLKVKLYFFNSMSEVTPEAFDIIASRQGTIIGPGNTTPAPLALKAAKPRPPCIFIVGR</sequence>
<dbReference type="Proteomes" id="UP000321513">
    <property type="component" value="Unassembled WGS sequence"/>
</dbReference>
<keyword evidence="1" id="KW-0732">Signal</keyword>
<evidence type="ECO:0000313" key="3">
    <source>
        <dbReference type="Proteomes" id="UP000321513"/>
    </source>
</evidence>
<proteinExistence type="predicted"/>
<reference evidence="2 3" key="1">
    <citation type="submission" date="2019-07" db="EMBL/GenBank/DDBJ databases">
        <title>Whole genome shotgun sequence of Segetibacter aerophilus NBRC 106135.</title>
        <authorList>
            <person name="Hosoyama A."/>
            <person name="Uohara A."/>
            <person name="Ohji S."/>
            <person name="Ichikawa N."/>
        </authorList>
    </citation>
    <scope>NUCLEOTIDE SEQUENCE [LARGE SCALE GENOMIC DNA]</scope>
    <source>
        <strain evidence="2 3">NBRC 106135</strain>
    </source>
</reference>
<feature type="chain" id="PRO_5022003654" description="DUF4397 domain-containing protein" evidence="1">
    <location>
        <begin position="22"/>
        <end position="266"/>
    </location>
</feature>